<evidence type="ECO:0000313" key="8">
    <source>
        <dbReference type="EMBL" id="EAT46342.1"/>
    </source>
</evidence>
<comment type="subcellular location">
    <subcellularLocation>
        <location evidence="1">Secreted</location>
    </subcellularLocation>
</comment>
<feature type="domain" description="SCP" evidence="7">
    <location>
        <begin position="73"/>
        <end position="237"/>
    </location>
</feature>
<dbReference type="HOGENOM" id="CLU_035730_7_0_1"/>
<sequence>MAANNITEVEMQDGAGTLSGIFLSLVAHSCQESINYCEPSFCPFQKPHIACNVSATFGPKCGPEAYFVTMNTTNVALIVNMHNLYRSVIARGKQNYTKRDYFPTASRMPTLQWDDELAFIAEANARHCVFEHDKCRNTDQLKLVGQNLAWISYYGMVQTDAQLISQMINSWYGEYVYANPEIIKNYPRNYKGPAIGHFTAMVADRSNRIGCAMVSFQESPWIRKYLVCNYSITNIINQPVYKAGATASKCVTGQNPDFAGLCSSEEVIGANPFGFL</sequence>
<dbReference type="PaxDb" id="7159-AAEL002476-PA"/>
<name>Q17I17_AEDAE</name>
<dbReference type="InterPro" id="IPR034763">
    <property type="entry name" value="P14a_insect"/>
</dbReference>
<proteinExistence type="inferred from homology"/>
<keyword evidence="3" id="KW-0964">Secreted</keyword>
<dbReference type="InterPro" id="IPR035940">
    <property type="entry name" value="CAP_sf"/>
</dbReference>
<keyword evidence="4" id="KW-0732">Signal</keyword>
<dbReference type="GO" id="GO:0005576">
    <property type="term" value="C:extracellular region"/>
    <property type="evidence" value="ECO:0007669"/>
    <property type="project" value="UniProtKB-SubCell"/>
</dbReference>
<dbReference type="SMART" id="SM00198">
    <property type="entry name" value="SCP"/>
    <property type="match status" value="1"/>
</dbReference>
<reference evidence="8" key="1">
    <citation type="submission" date="2005-10" db="EMBL/GenBank/DDBJ databases">
        <authorList>
            <person name="Loftus B.J."/>
            <person name="Nene V.M."/>
            <person name="Hannick L.I."/>
            <person name="Bidwell S."/>
            <person name="Haas B."/>
            <person name="Amedeo P."/>
            <person name="Orvis J."/>
            <person name="Wortman J.R."/>
            <person name="White O.R."/>
            <person name="Salzberg S."/>
            <person name="Shumway M."/>
            <person name="Koo H."/>
            <person name="Zhao Y."/>
            <person name="Holmes M."/>
            <person name="Miller J."/>
            <person name="Schatz M."/>
            <person name="Pop M."/>
            <person name="Pai G."/>
            <person name="Utterback T."/>
            <person name="Rogers Y.-H."/>
            <person name="Kravitz S."/>
            <person name="Fraser C.M."/>
        </authorList>
    </citation>
    <scope>NUCLEOTIDE SEQUENCE</scope>
    <source>
        <strain evidence="8">Liverpool</strain>
    </source>
</reference>
<keyword evidence="5" id="KW-0325">Glycoprotein</keyword>
<evidence type="ECO:0000259" key="7">
    <source>
        <dbReference type="SMART" id="SM00198"/>
    </source>
</evidence>
<dbReference type="PhylomeDB" id="Q17I17"/>
<dbReference type="EMBL" id="CH477243">
    <property type="protein sequence ID" value="EAT46342.1"/>
    <property type="molecule type" value="Genomic_DNA"/>
</dbReference>
<dbReference type="FunFam" id="3.40.33.10:FF:000007">
    <property type="entry name" value="Venom allergen"/>
    <property type="match status" value="1"/>
</dbReference>
<reference evidence="8" key="2">
    <citation type="journal article" date="2007" name="Science">
        <title>Genome sequence of Aedes aegypti, a major arbovirus vector.</title>
        <authorList>
            <person name="Nene V."/>
            <person name="Wortman J.R."/>
            <person name="Lawson D."/>
            <person name="Haas B."/>
            <person name="Kodira C."/>
            <person name="Tu Z.J."/>
            <person name="Loftus B."/>
            <person name="Xi Z."/>
            <person name="Megy K."/>
            <person name="Grabherr M."/>
            <person name="Ren Q."/>
            <person name="Zdobnov E.M."/>
            <person name="Lobo N.F."/>
            <person name="Campbell K.S."/>
            <person name="Brown S.E."/>
            <person name="Bonaldo M.F."/>
            <person name="Zhu J."/>
            <person name="Sinkins S.P."/>
            <person name="Hogenkamp D.G."/>
            <person name="Amedeo P."/>
            <person name="Arensburger P."/>
            <person name="Atkinson P.W."/>
            <person name="Bidwell S."/>
            <person name="Biedler J."/>
            <person name="Birney E."/>
            <person name="Bruggner R.V."/>
            <person name="Costas J."/>
            <person name="Coy M.R."/>
            <person name="Crabtree J."/>
            <person name="Crawford M."/>
            <person name="Debruyn B."/>
            <person name="Decaprio D."/>
            <person name="Eiglmeier K."/>
            <person name="Eisenstadt E."/>
            <person name="El-Dorry H."/>
            <person name="Gelbart W.M."/>
            <person name="Gomes S.L."/>
            <person name="Hammond M."/>
            <person name="Hannick L.I."/>
            <person name="Hogan J.R."/>
            <person name="Holmes M.H."/>
            <person name="Jaffe D."/>
            <person name="Johnston J.S."/>
            <person name="Kennedy R.C."/>
            <person name="Koo H."/>
            <person name="Kravitz S."/>
            <person name="Kriventseva E.V."/>
            <person name="Kulp D."/>
            <person name="Labutti K."/>
            <person name="Lee E."/>
            <person name="Li S."/>
            <person name="Lovin D.D."/>
            <person name="Mao C."/>
            <person name="Mauceli E."/>
            <person name="Menck C.F."/>
            <person name="Miller J.R."/>
            <person name="Montgomery P."/>
            <person name="Mori A."/>
            <person name="Nascimento A.L."/>
            <person name="Naveira H.F."/>
            <person name="Nusbaum C."/>
            <person name="O'leary S."/>
            <person name="Orvis J."/>
            <person name="Pertea M."/>
            <person name="Quesneville H."/>
            <person name="Reidenbach K.R."/>
            <person name="Rogers Y.H."/>
            <person name="Roth C.W."/>
            <person name="Schneider J.R."/>
            <person name="Schatz M."/>
            <person name="Shumway M."/>
            <person name="Stanke M."/>
            <person name="Stinson E.O."/>
            <person name="Tubio J.M."/>
            <person name="Vanzee J.P."/>
            <person name="Verjovski-Almeida S."/>
            <person name="Werner D."/>
            <person name="White O."/>
            <person name="Wyder S."/>
            <person name="Zeng Q."/>
            <person name="Zhao Q."/>
            <person name="Zhao Y."/>
            <person name="Hill C.A."/>
            <person name="Raikhel A.S."/>
            <person name="Soares M.B."/>
            <person name="Knudson D.L."/>
            <person name="Lee N.H."/>
            <person name="Galagan J."/>
            <person name="Salzberg S.L."/>
            <person name="Paulsen I.T."/>
            <person name="Dimopoulos G."/>
            <person name="Collins F.H."/>
            <person name="Birren B."/>
            <person name="Fraser-Liggett C.M."/>
            <person name="Severson D.W."/>
        </authorList>
    </citation>
    <scope>NUCLEOTIDE SEQUENCE [LARGE SCALE GENOMIC DNA]</scope>
    <source>
        <strain evidence="8">Liverpool</strain>
    </source>
</reference>
<evidence type="ECO:0000313" key="9">
    <source>
        <dbReference type="Proteomes" id="UP000682892"/>
    </source>
</evidence>
<dbReference type="Gene3D" id="3.40.33.10">
    <property type="entry name" value="CAP"/>
    <property type="match status" value="1"/>
</dbReference>
<evidence type="ECO:0000256" key="2">
    <source>
        <dbReference type="ARBA" id="ARBA00009923"/>
    </source>
</evidence>
<evidence type="ECO:0000256" key="4">
    <source>
        <dbReference type="ARBA" id="ARBA00022729"/>
    </source>
</evidence>
<organism evidence="8 9">
    <name type="scientific">Aedes aegypti</name>
    <name type="common">Yellowfever mosquito</name>
    <name type="synonym">Culex aegypti</name>
    <dbReference type="NCBI Taxonomy" id="7159"/>
    <lineage>
        <taxon>Eukaryota</taxon>
        <taxon>Metazoa</taxon>
        <taxon>Ecdysozoa</taxon>
        <taxon>Arthropoda</taxon>
        <taxon>Hexapoda</taxon>
        <taxon>Insecta</taxon>
        <taxon>Pterygota</taxon>
        <taxon>Neoptera</taxon>
        <taxon>Endopterygota</taxon>
        <taxon>Diptera</taxon>
        <taxon>Nematocera</taxon>
        <taxon>Culicoidea</taxon>
        <taxon>Culicidae</taxon>
        <taxon>Culicinae</taxon>
        <taxon>Aedini</taxon>
        <taxon>Aedes</taxon>
        <taxon>Stegomyia</taxon>
    </lineage>
</organism>
<protein>
    <recommendedName>
        <fullName evidence="6">Venom allergen-1</fullName>
    </recommendedName>
</protein>
<dbReference type="PIRSF" id="PIRSF038921">
    <property type="entry name" value="P14a"/>
    <property type="match status" value="1"/>
</dbReference>
<gene>
    <name evidence="8" type="ORF">AaeL_AAEL002476</name>
</gene>
<dbReference type="InterPro" id="IPR014044">
    <property type="entry name" value="CAP_dom"/>
</dbReference>
<evidence type="ECO:0000256" key="5">
    <source>
        <dbReference type="ARBA" id="ARBA00023180"/>
    </source>
</evidence>
<dbReference type="PRINTS" id="PR00838">
    <property type="entry name" value="V5ALLERGEN"/>
</dbReference>
<evidence type="ECO:0000256" key="3">
    <source>
        <dbReference type="ARBA" id="ARBA00022525"/>
    </source>
</evidence>
<evidence type="ECO:0000256" key="6">
    <source>
        <dbReference type="ARBA" id="ARBA00068306"/>
    </source>
</evidence>
<reference evidence="8" key="3">
    <citation type="submission" date="2012-09" db="EMBL/GenBank/DDBJ databases">
        <authorList>
            <consortium name="VectorBase"/>
        </authorList>
    </citation>
    <scope>NUCLEOTIDE SEQUENCE</scope>
    <source>
        <strain evidence="8">Liverpool</strain>
    </source>
</reference>
<dbReference type="InterPro" id="IPR002413">
    <property type="entry name" value="V5_allergen-like"/>
</dbReference>
<dbReference type="CDD" id="cd05380">
    <property type="entry name" value="CAP_euk"/>
    <property type="match status" value="1"/>
</dbReference>
<dbReference type="eggNOG" id="KOG3017">
    <property type="taxonomic scope" value="Eukaryota"/>
</dbReference>
<evidence type="ECO:0000256" key="1">
    <source>
        <dbReference type="ARBA" id="ARBA00004613"/>
    </source>
</evidence>
<dbReference type="AlphaFoldDB" id="Q17I17"/>
<dbReference type="OMA" id="HNEYRNF"/>
<accession>Q17I17</accession>
<dbReference type="SUPFAM" id="SSF55797">
    <property type="entry name" value="PR-1-like"/>
    <property type="match status" value="1"/>
</dbReference>
<dbReference type="InterPro" id="IPR001283">
    <property type="entry name" value="CRISP-related"/>
</dbReference>
<comment type="similarity">
    <text evidence="2">Belongs to the CRISP family.</text>
</comment>
<dbReference type="Proteomes" id="UP000682892">
    <property type="component" value="Unassembled WGS sequence"/>
</dbReference>
<dbReference type="PANTHER" id="PTHR10334">
    <property type="entry name" value="CYSTEINE-RICH SECRETORY PROTEIN-RELATED"/>
    <property type="match status" value="1"/>
</dbReference>
<dbReference type="Pfam" id="PF00188">
    <property type="entry name" value="CAP"/>
    <property type="match status" value="1"/>
</dbReference>
<dbReference type="VEuPathDB" id="VectorBase:AAEL002476"/>